<evidence type="ECO:0000313" key="1">
    <source>
        <dbReference type="EMBL" id="KYN16455.1"/>
    </source>
</evidence>
<reference evidence="1 2" key="1">
    <citation type="submission" date="2015-09" db="EMBL/GenBank/DDBJ databases">
        <title>Trachymyrmex cornetzi WGS genome.</title>
        <authorList>
            <person name="Nygaard S."/>
            <person name="Hu H."/>
            <person name="Boomsma J."/>
            <person name="Zhang G."/>
        </authorList>
    </citation>
    <scope>NUCLEOTIDE SEQUENCE [LARGE SCALE GENOMIC DNA]</scope>
    <source>
        <strain evidence="1">Tcor2-1</strain>
        <tissue evidence="1">Whole body</tissue>
    </source>
</reference>
<organism evidence="1 2">
    <name type="scientific">Trachymyrmex cornetzi</name>
    <dbReference type="NCBI Taxonomy" id="471704"/>
    <lineage>
        <taxon>Eukaryota</taxon>
        <taxon>Metazoa</taxon>
        <taxon>Ecdysozoa</taxon>
        <taxon>Arthropoda</taxon>
        <taxon>Hexapoda</taxon>
        <taxon>Insecta</taxon>
        <taxon>Pterygota</taxon>
        <taxon>Neoptera</taxon>
        <taxon>Endopterygota</taxon>
        <taxon>Hymenoptera</taxon>
        <taxon>Apocrita</taxon>
        <taxon>Aculeata</taxon>
        <taxon>Formicoidea</taxon>
        <taxon>Formicidae</taxon>
        <taxon>Myrmicinae</taxon>
        <taxon>Trachymyrmex</taxon>
    </lineage>
</organism>
<dbReference type="Proteomes" id="UP000078492">
    <property type="component" value="Unassembled WGS sequence"/>
</dbReference>
<proteinExistence type="predicted"/>
<dbReference type="AlphaFoldDB" id="A0A195DU73"/>
<evidence type="ECO:0000313" key="2">
    <source>
        <dbReference type="Proteomes" id="UP000078492"/>
    </source>
</evidence>
<protein>
    <submittedName>
        <fullName evidence="1">Uncharacterized protein</fullName>
    </submittedName>
</protein>
<dbReference type="EMBL" id="KQ980341">
    <property type="protein sequence ID" value="KYN16455.1"/>
    <property type="molecule type" value="Genomic_DNA"/>
</dbReference>
<name>A0A195DU73_9HYME</name>
<sequence>MGKEEGYPTIIVAPAIPSLPSKLHEANQLIETWNLDRNVAVVVSINAGFRALTAEKRGVEKAFYSWNAKSHCKQTDSSVTLISRVAF</sequence>
<accession>A0A195DU73</accession>
<keyword evidence="2" id="KW-1185">Reference proteome</keyword>
<gene>
    <name evidence="1" type="ORF">ALC57_11325</name>
</gene>